<dbReference type="AlphaFoldDB" id="R0KAX1"/>
<evidence type="ECO:0000256" key="1">
    <source>
        <dbReference type="SAM" id="MobiDB-lite"/>
    </source>
</evidence>
<organism evidence="2 3">
    <name type="scientific">Anas platyrhynchos</name>
    <name type="common">Mallard</name>
    <name type="synonym">Anas boschas</name>
    <dbReference type="NCBI Taxonomy" id="8839"/>
    <lineage>
        <taxon>Eukaryota</taxon>
        <taxon>Metazoa</taxon>
        <taxon>Chordata</taxon>
        <taxon>Craniata</taxon>
        <taxon>Vertebrata</taxon>
        <taxon>Euteleostomi</taxon>
        <taxon>Archelosauria</taxon>
        <taxon>Archosauria</taxon>
        <taxon>Dinosauria</taxon>
        <taxon>Saurischia</taxon>
        <taxon>Theropoda</taxon>
        <taxon>Coelurosauria</taxon>
        <taxon>Aves</taxon>
        <taxon>Neognathae</taxon>
        <taxon>Galloanserae</taxon>
        <taxon>Anseriformes</taxon>
        <taxon>Anatidae</taxon>
        <taxon>Anatinae</taxon>
        <taxon>Anas</taxon>
    </lineage>
</organism>
<sequence length="300" mass="33052">MMIHNPRGFVAKKMPLNIHKLMLHLAPVEIQFETPAESKAPLPSSMKAGRPRAAPSIPQSKTGPPISKYYLFQSRATSAQLLQCYHCKQRARSIHNTTGKGPSAFPIPHGPEATTSPVARNAGTLQEGDRNTVEGFIYTSKGFWQEGLLELFTYTSHPSSRAESFQPKESSTAAFTSLCTTGVHTQFLFISSPDTLHSVQHKAARHTAPAACHRKGPARSLLEMKSKLSKAFQTSVINDFISKQLRCYSHGSETWLISDLNEEIFNVSRANQASLHCQMPPPPVFDTESMNVTTATHPVI</sequence>
<protein>
    <submittedName>
        <fullName evidence="2">Uncharacterized protein</fullName>
    </submittedName>
</protein>
<keyword evidence="3" id="KW-1185">Reference proteome</keyword>
<dbReference type="Proteomes" id="UP000296049">
    <property type="component" value="Unassembled WGS sequence"/>
</dbReference>
<gene>
    <name evidence="2" type="ORF">Anapl_06631</name>
</gene>
<name>R0KAX1_ANAPL</name>
<accession>R0KAX1</accession>
<evidence type="ECO:0000313" key="3">
    <source>
        <dbReference type="Proteomes" id="UP000296049"/>
    </source>
</evidence>
<reference evidence="3" key="1">
    <citation type="journal article" date="2013" name="Nat. Genet.">
        <title>The duck genome and transcriptome provide insight into an avian influenza virus reservoir species.</title>
        <authorList>
            <person name="Huang Y."/>
            <person name="Li Y."/>
            <person name="Burt D.W."/>
            <person name="Chen H."/>
            <person name="Zhang Y."/>
            <person name="Qian W."/>
            <person name="Kim H."/>
            <person name="Gan S."/>
            <person name="Zhao Y."/>
            <person name="Li J."/>
            <person name="Yi K."/>
            <person name="Feng H."/>
            <person name="Zhu P."/>
            <person name="Li B."/>
            <person name="Liu Q."/>
            <person name="Fairley S."/>
            <person name="Magor K.E."/>
            <person name="Du Z."/>
            <person name="Hu X."/>
            <person name="Goodman L."/>
            <person name="Tafer H."/>
            <person name="Vignal A."/>
            <person name="Lee T."/>
            <person name="Kim K.W."/>
            <person name="Sheng Z."/>
            <person name="An Y."/>
            <person name="Searle S."/>
            <person name="Herrero J."/>
            <person name="Groenen M.A."/>
            <person name="Crooijmans R.P."/>
            <person name="Faraut T."/>
            <person name="Cai Q."/>
            <person name="Webster R.G."/>
            <person name="Aldridge J.R."/>
            <person name="Warren W.C."/>
            <person name="Bartschat S."/>
            <person name="Kehr S."/>
            <person name="Marz M."/>
            <person name="Stadler P.F."/>
            <person name="Smith J."/>
            <person name="Kraus R.H."/>
            <person name="Zhao Y."/>
            <person name="Ren L."/>
            <person name="Fei J."/>
            <person name="Morisson M."/>
            <person name="Kaiser P."/>
            <person name="Griffin D.K."/>
            <person name="Rao M."/>
            <person name="Pitel F."/>
            <person name="Wang J."/>
            <person name="Li N."/>
        </authorList>
    </citation>
    <scope>NUCLEOTIDE SEQUENCE [LARGE SCALE GENOMIC DNA]</scope>
</reference>
<dbReference type="EMBL" id="KB742524">
    <property type="protein sequence ID" value="EOB07461.1"/>
    <property type="molecule type" value="Genomic_DNA"/>
</dbReference>
<proteinExistence type="predicted"/>
<evidence type="ECO:0000313" key="2">
    <source>
        <dbReference type="EMBL" id="EOB07461.1"/>
    </source>
</evidence>
<feature type="region of interest" description="Disordered" evidence="1">
    <location>
        <begin position="38"/>
        <end position="60"/>
    </location>
</feature>